<evidence type="ECO:0008006" key="2">
    <source>
        <dbReference type="Google" id="ProtNLM"/>
    </source>
</evidence>
<name>A0A1S6YG34_PHAEQ</name>
<organism evidence="1">
    <name type="scientific">Phalaenopsis equestris</name>
    <name type="common">Moth orchid</name>
    <dbReference type="NCBI Taxonomy" id="78828"/>
    <lineage>
        <taxon>Eukaryota</taxon>
        <taxon>Viridiplantae</taxon>
        <taxon>Streptophyta</taxon>
        <taxon>Embryophyta</taxon>
        <taxon>Tracheophyta</taxon>
        <taxon>Spermatophyta</taxon>
        <taxon>Magnoliopsida</taxon>
        <taxon>Liliopsida</taxon>
        <taxon>Asparagales</taxon>
        <taxon>Orchidaceae</taxon>
        <taxon>Epidendroideae</taxon>
        <taxon>Vandeae</taxon>
        <taxon>Aeridinae</taxon>
        <taxon>Phalaenopsis</taxon>
    </lineage>
</organism>
<dbReference type="AlphaFoldDB" id="A0A1S6YG34"/>
<accession>A0A1S6YG34</accession>
<dbReference type="GeneID" id="110038482"/>
<dbReference type="Gene3D" id="1.25.40.10">
    <property type="entry name" value="Tetratricopeptide repeat domain"/>
    <property type="match status" value="1"/>
</dbReference>
<dbReference type="OrthoDB" id="508390at2759"/>
<dbReference type="SUPFAM" id="SSF48452">
    <property type="entry name" value="TPR-like"/>
    <property type="match status" value="1"/>
</dbReference>
<dbReference type="PANTHER" id="PTHR37910:SF2">
    <property type="entry name" value="EXPRESSED PROTEIN"/>
    <property type="match status" value="1"/>
</dbReference>
<sequence>MSACIAISYRLPHLPHLPRIPHCRPIEVKKTLAASIPHEARSKNSTRRGLLFLSLPMSALLFLHSNSAADPSSGFDPVTDAEKDASSALSRRIGEAVRLLDLAREFQAKGEFSRALDYFTQIINDYKDFAFTEYARVGRALLLYEIGDRQQAITEMEDVSISLKGYPEIHAALAAALYTDRHAPLLAENQFTIATILDPCYADLSYVREKKHWPPSLVRSLKNFITLS</sequence>
<dbReference type="EMBL" id="KX215877">
    <property type="protein sequence ID" value="AQX44228.1"/>
    <property type="molecule type" value="mRNA"/>
</dbReference>
<reference evidence="1" key="2">
    <citation type="journal article" date="2017" name="Plant J.">
        <title>Concomitant loss of NDH complex-related genes within chloroplast and nuclear genomes in some orchids.</title>
        <authorList>
            <person name="Lin C.S."/>
            <person name="Chen J.J."/>
            <person name="Chiu C.C."/>
            <person name="Hsiao H.C."/>
            <person name="Yang C.J."/>
            <person name="Jin X.H."/>
            <person name="Leebens-Mack J."/>
            <person name="dePamphilis C.W."/>
            <person name="Huang Y.T."/>
            <person name="Yang L.H."/>
            <person name="Chang W.J."/>
            <person name="Kui L."/>
            <person name="Wong G.K."/>
            <person name="Hu J.M."/>
            <person name="Wang W."/>
            <person name="Shih M.C."/>
        </authorList>
    </citation>
    <scope>NUCLEOTIDE SEQUENCE</scope>
</reference>
<protein>
    <recommendedName>
        <fullName evidence="2">Tetratricopeptide repeat protein</fullName>
    </recommendedName>
</protein>
<reference evidence="1" key="1">
    <citation type="submission" date="2016-05" db="EMBL/GenBank/DDBJ databases">
        <authorList>
            <person name="Lavstsen T."/>
            <person name="Jespersen J.S."/>
        </authorList>
    </citation>
    <scope>NUCLEOTIDE SEQUENCE</scope>
</reference>
<dbReference type="KEGG" id="peq:110038482"/>
<proteinExistence type="evidence at transcript level"/>
<evidence type="ECO:0000313" key="1">
    <source>
        <dbReference type="EMBL" id="AQX44228.1"/>
    </source>
</evidence>
<dbReference type="InterPro" id="IPR011990">
    <property type="entry name" value="TPR-like_helical_dom_sf"/>
</dbReference>
<dbReference type="RefSeq" id="XP_020598999.1">
    <property type="nucleotide sequence ID" value="XM_020743340.1"/>
</dbReference>
<dbReference type="PANTHER" id="PTHR37910">
    <property type="entry name" value="EXPRESSED PROTEIN"/>
    <property type="match status" value="1"/>
</dbReference>